<dbReference type="EMBL" id="WIXI01000037">
    <property type="protein sequence ID" value="MQY45755.1"/>
    <property type="molecule type" value="Genomic_DNA"/>
</dbReference>
<dbReference type="SUPFAM" id="SSF51445">
    <property type="entry name" value="(Trans)glycosidases"/>
    <property type="match status" value="1"/>
</dbReference>
<dbReference type="PANTHER" id="PTHR32438:SF5">
    <property type="entry name" value="4-ALPHA-GLUCANOTRANSFERASE DPE1, CHLOROPLASTIC_AMYLOPLASTIC"/>
    <property type="match status" value="1"/>
</dbReference>
<proteinExistence type="inferred from homology"/>
<dbReference type="EC" id="2.4.1.25" evidence="3 10"/>
<evidence type="ECO:0000256" key="8">
    <source>
        <dbReference type="ARBA" id="ARBA00031423"/>
    </source>
</evidence>
<dbReference type="Proteomes" id="UP000435138">
    <property type="component" value="Unassembled WGS sequence"/>
</dbReference>
<dbReference type="GO" id="GO:0004134">
    <property type="term" value="F:4-alpha-glucanotransferase activity"/>
    <property type="evidence" value="ECO:0007669"/>
    <property type="project" value="UniProtKB-EC"/>
</dbReference>
<organism evidence="11 12">
    <name type="scientific">Endobacterium cereale</name>
    <dbReference type="NCBI Taxonomy" id="2663029"/>
    <lineage>
        <taxon>Bacteria</taxon>
        <taxon>Pseudomonadati</taxon>
        <taxon>Pseudomonadota</taxon>
        <taxon>Alphaproteobacteria</taxon>
        <taxon>Hyphomicrobiales</taxon>
        <taxon>Rhizobiaceae</taxon>
        <taxon>Endobacterium</taxon>
    </lineage>
</organism>
<evidence type="ECO:0000256" key="9">
    <source>
        <dbReference type="ARBA" id="ARBA00031501"/>
    </source>
</evidence>
<evidence type="ECO:0000256" key="4">
    <source>
        <dbReference type="ARBA" id="ARBA00020295"/>
    </source>
</evidence>
<dbReference type="InterPro" id="IPR017853">
    <property type="entry name" value="GH"/>
</dbReference>
<comment type="caution">
    <text evidence="11">The sequence shown here is derived from an EMBL/GenBank/DDBJ whole genome shotgun (WGS) entry which is preliminary data.</text>
</comment>
<reference evidence="11 12" key="1">
    <citation type="submission" date="2019-11" db="EMBL/GenBank/DDBJ databases">
        <title>Genome analysis of Rhizobacterium cereale a novel genus and species isolated from maize roots in North Spain.</title>
        <authorList>
            <person name="Menendez E."/>
            <person name="Flores-Felix J.D."/>
            <person name="Ramirez-Bahena M.-H."/>
            <person name="Igual J.M."/>
            <person name="Garcia-Fraile P."/>
            <person name="Peix A."/>
            <person name="Velazquez E."/>
        </authorList>
    </citation>
    <scope>NUCLEOTIDE SEQUENCE [LARGE SCALE GENOMIC DNA]</scope>
    <source>
        <strain evidence="11 12">RZME27</strain>
    </source>
</reference>
<dbReference type="InterPro" id="IPR003385">
    <property type="entry name" value="Glyco_hydro_77"/>
</dbReference>
<evidence type="ECO:0000313" key="12">
    <source>
        <dbReference type="Proteomes" id="UP000435138"/>
    </source>
</evidence>
<evidence type="ECO:0000256" key="6">
    <source>
        <dbReference type="ARBA" id="ARBA00022679"/>
    </source>
</evidence>
<dbReference type="GO" id="GO:0005975">
    <property type="term" value="P:carbohydrate metabolic process"/>
    <property type="evidence" value="ECO:0007669"/>
    <property type="project" value="InterPro"/>
</dbReference>
<keyword evidence="7 10" id="KW-0119">Carbohydrate metabolism</keyword>
<evidence type="ECO:0000313" key="11">
    <source>
        <dbReference type="EMBL" id="MQY45755.1"/>
    </source>
</evidence>
<dbReference type="Pfam" id="PF02446">
    <property type="entry name" value="Glyco_hydro_77"/>
    <property type="match status" value="1"/>
</dbReference>
<gene>
    <name evidence="11" type="primary">malQ</name>
    <name evidence="11" type="ORF">GAO09_06730</name>
</gene>
<dbReference type="NCBIfam" id="TIGR00217">
    <property type="entry name" value="malQ"/>
    <property type="match status" value="1"/>
</dbReference>
<dbReference type="PANTHER" id="PTHR32438">
    <property type="entry name" value="4-ALPHA-GLUCANOTRANSFERASE DPE1, CHLOROPLASTIC/AMYLOPLASTIC"/>
    <property type="match status" value="1"/>
</dbReference>
<keyword evidence="5 10" id="KW-0328">Glycosyltransferase</keyword>
<keyword evidence="12" id="KW-1185">Reference proteome</keyword>
<evidence type="ECO:0000256" key="5">
    <source>
        <dbReference type="ARBA" id="ARBA00022676"/>
    </source>
</evidence>
<keyword evidence="6 10" id="KW-0808">Transferase</keyword>
<evidence type="ECO:0000256" key="3">
    <source>
        <dbReference type="ARBA" id="ARBA00012560"/>
    </source>
</evidence>
<evidence type="ECO:0000256" key="1">
    <source>
        <dbReference type="ARBA" id="ARBA00000439"/>
    </source>
</evidence>
<evidence type="ECO:0000256" key="10">
    <source>
        <dbReference type="RuleBase" id="RU361207"/>
    </source>
</evidence>
<dbReference type="AlphaFoldDB" id="A0A6A8A3J4"/>
<dbReference type="Gene3D" id="3.20.20.80">
    <property type="entry name" value="Glycosidases"/>
    <property type="match status" value="1"/>
</dbReference>
<protein>
    <recommendedName>
        <fullName evidence="4 10">4-alpha-glucanotransferase</fullName>
        <ecNumber evidence="3 10">2.4.1.25</ecNumber>
    </recommendedName>
    <alternativeName>
        <fullName evidence="8 10">Amylomaltase</fullName>
    </alternativeName>
    <alternativeName>
        <fullName evidence="9 10">Disproportionating enzyme</fullName>
    </alternativeName>
</protein>
<evidence type="ECO:0000256" key="2">
    <source>
        <dbReference type="ARBA" id="ARBA00005684"/>
    </source>
</evidence>
<name>A0A6A8A3J4_9HYPH</name>
<comment type="similarity">
    <text evidence="2 10">Belongs to the disproportionating enzyme family.</text>
</comment>
<evidence type="ECO:0000256" key="7">
    <source>
        <dbReference type="ARBA" id="ARBA00023277"/>
    </source>
</evidence>
<sequence length="632" mass="70130">MLAEHFCSWPRENLMTRSELDQIARKAGIALHYLGIDGLITEVPSETIEELVAAIGPAIFEKAAATPNYDLDGVIASVANTCFSPDWLRDTRVWGIAVQMYELRSERDWGIGDFEDLAAVCSIAAGEGADFVGISPLHALFTADPDRCSPYSPSSRTFLNPIYIAVDRAPGYSSILQDSEAKLNVRLSENVDYDAVQRLKIETLRDAWSNWRRDLSRDDEFSRRSFNAFVSDEGAALRRHALFEALSHEMVAKGRGAGWRSWPEPFQRPGSVVVTVFAANHKSEIEFHQWMQWIAHLQLKDVAAQAVASGLRLGLYLDFAVGLSPDGSATWSKPDAYLQGFSIGAPPDPFSVHGQNWGLAVPSPAPHQQESDAVADIRRVMQYAGLVRFDHVMGLWRLFAVPEGRPTSTGTYLHYPFAEALNAIAIESQRSQTVVVGEDLGNVPDGFREVLSHVGMHSYRVMYFEPEISTERADPMHPQSLFCLSTHDLVPLGGWWKHDDIALRHSLGLLDESGIAIESSNREGLRSALWLHLFGEKMESTNVAKAEALQQAIHSYAAGLDSKLFAVRLADLLGDERPTNVPGTDTSYPNWRLKALCPIEHWRTLPTFISIVESVSQKRPRSDRAGSVAEHS</sequence>
<accession>A0A6A8A3J4</accession>
<comment type="catalytic activity">
    <reaction evidence="1 10">
        <text>Transfers a segment of a (1-&gt;4)-alpha-D-glucan to a new position in an acceptor, which may be glucose or a (1-&gt;4)-alpha-D-glucan.</text>
        <dbReference type="EC" id="2.4.1.25"/>
    </reaction>
</comment>